<feature type="transmembrane region" description="Helical" evidence="7">
    <location>
        <begin position="304"/>
        <end position="327"/>
    </location>
</feature>
<sequence>MLKTTAKRDLGALLAATFLSWMGQRITAIALPLVALAQTGDVWTTGLVAGAAGLPLLTSGWWAGGLRHRISDGGALAVVQVGQALGLLIVPVAALFGAISAVHLGLCGLLSGAAAALAGPARQALTADVADRLGPGAAARALAWQDLAHRASMVLAPPLAAAAVAATGPVPLLWCEAAGLTIAAVITLPVRPSRRPRKTDAPVRIRAVLRRHRELRRVFVMSGVGGAVWFAFVLGLAVLGAQTGRPGVLIAAGMAGYGLGSVAGAVAAPVLSTRLPPVRTAAFSWIVLGLAFVAIAAVDGSPVLIAVLAAAGGLAMPIGIAVVNALISFRTTGPERQAAFAAESIVHDGAATLGMLAGGAVIGAAGARPTLVVAGLLQIGVALALGGWFPHRPRRSDEGGLGGRGQNAGPRRSDEGGLGGRGQNAGPRRSDEGGLGGRGQNAGPRRSDDGGLGGRGQDAGHAGRPQCLQDVGLRVAHGEGTAVP</sequence>
<evidence type="ECO:0000313" key="9">
    <source>
        <dbReference type="Proteomes" id="UP001597183"/>
    </source>
</evidence>
<dbReference type="PANTHER" id="PTHR23513">
    <property type="entry name" value="INTEGRAL MEMBRANE EFFLUX PROTEIN-RELATED"/>
    <property type="match status" value="1"/>
</dbReference>
<dbReference type="SUPFAM" id="SSF103473">
    <property type="entry name" value="MFS general substrate transporter"/>
    <property type="match status" value="1"/>
</dbReference>
<comment type="caution">
    <text evidence="8">The sequence shown here is derived from an EMBL/GenBank/DDBJ whole genome shotgun (WGS) entry which is preliminary data.</text>
</comment>
<gene>
    <name evidence="8" type="ORF">ACFQ5G_09090</name>
</gene>
<keyword evidence="4 7" id="KW-1133">Transmembrane helix</keyword>
<proteinExistence type="predicted"/>
<reference evidence="9" key="1">
    <citation type="journal article" date="2019" name="Int. J. Syst. Evol. Microbiol.">
        <title>The Global Catalogue of Microorganisms (GCM) 10K type strain sequencing project: providing services to taxonomists for standard genome sequencing and annotation.</title>
        <authorList>
            <consortium name="The Broad Institute Genomics Platform"/>
            <consortium name="The Broad Institute Genome Sequencing Center for Infectious Disease"/>
            <person name="Wu L."/>
            <person name="Ma J."/>
        </authorList>
    </citation>
    <scope>NUCLEOTIDE SEQUENCE [LARGE SCALE GENOMIC DNA]</scope>
    <source>
        <strain evidence="9">CCM 7526</strain>
    </source>
</reference>
<accession>A0ABW4A613</accession>
<evidence type="ECO:0000256" key="7">
    <source>
        <dbReference type="SAM" id="Phobius"/>
    </source>
</evidence>
<keyword evidence="5 7" id="KW-0472">Membrane</keyword>
<dbReference type="Gene3D" id="1.20.1250.20">
    <property type="entry name" value="MFS general substrate transporter like domains"/>
    <property type="match status" value="1"/>
</dbReference>
<dbReference type="InterPro" id="IPR036259">
    <property type="entry name" value="MFS_trans_sf"/>
</dbReference>
<feature type="transmembrane region" description="Helical" evidence="7">
    <location>
        <begin position="339"/>
        <end position="365"/>
    </location>
</feature>
<dbReference type="PANTHER" id="PTHR23513:SF6">
    <property type="entry name" value="MAJOR FACILITATOR SUPERFAMILY ASSOCIATED DOMAIN-CONTAINING PROTEIN"/>
    <property type="match status" value="1"/>
</dbReference>
<protein>
    <submittedName>
        <fullName evidence="8">MFS transporter</fullName>
    </submittedName>
</protein>
<dbReference type="EMBL" id="JBHTMK010000012">
    <property type="protein sequence ID" value="MFD1365492.1"/>
    <property type="molecule type" value="Genomic_DNA"/>
</dbReference>
<evidence type="ECO:0000256" key="1">
    <source>
        <dbReference type="ARBA" id="ARBA00004651"/>
    </source>
</evidence>
<feature type="transmembrane region" description="Helical" evidence="7">
    <location>
        <begin position="218"/>
        <end position="241"/>
    </location>
</feature>
<keyword evidence="2" id="KW-1003">Cell membrane</keyword>
<name>A0ABW4A613_9ACTN</name>
<feature type="region of interest" description="Disordered" evidence="6">
    <location>
        <begin position="393"/>
        <end position="484"/>
    </location>
</feature>
<evidence type="ECO:0000256" key="2">
    <source>
        <dbReference type="ARBA" id="ARBA00022475"/>
    </source>
</evidence>
<comment type="subcellular location">
    <subcellularLocation>
        <location evidence="1">Cell membrane</location>
        <topology evidence="1">Multi-pass membrane protein</topology>
    </subcellularLocation>
</comment>
<organism evidence="8 9">
    <name type="scientific">Actinoplanes sichuanensis</name>
    <dbReference type="NCBI Taxonomy" id="512349"/>
    <lineage>
        <taxon>Bacteria</taxon>
        <taxon>Bacillati</taxon>
        <taxon>Actinomycetota</taxon>
        <taxon>Actinomycetes</taxon>
        <taxon>Micromonosporales</taxon>
        <taxon>Micromonosporaceae</taxon>
        <taxon>Actinoplanes</taxon>
    </lineage>
</organism>
<feature type="transmembrane region" description="Helical" evidence="7">
    <location>
        <begin position="247"/>
        <end position="268"/>
    </location>
</feature>
<evidence type="ECO:0000313" key="8">
    <source>
        <dbReference type="EMBL" id="MFD1365492.1"/>
    </source>
</evidence>
<feature type="transmembrane region" description="Helical" evidence="7">
    <location>
        <begin position="47"/>
        <end position="64"/>
    </location>
</feature>
<dbReference type="RefSeq" id="WP_317792974.1">
    <property type="nucleotide sequence ID" value="NZ_AP028461.1"/>
</dbReference>
<feature type="transmembrane region" description="Helical" evidence="7">
    <location>
        <begin position="76"/>
        <end position="102"/>
    </location>
</feature>
<feature type="transmembrane region" description="Helical" evidence="7">
    <location>
        <begin position="280"/>
        <end position="298"/>
    </location>
</feature>
<feature type="transmembrane region" description="Helical" evidence="7">
    <location>
        <begin position="371"/>
        <end position="389"/>
    </location>
</feature>
<evidence type="ECO:0000256" key="6">
    <source>
        <dbReference type="SAM" id="MobiDB-lite"/>
    </source>
</evidence>
<evidence type="ECO:0000256" key="3">
    <source>
        <dbReference type="ARBA" id="ARBA00022692"/>
    </source>
</evidence>
<keyword evidence="3 7" id="KW-0812">Transmembrane</keyword>
<dbReference type="Proteomes" id="UP001597183">
    <property type="component" value="Unassembled WGS sequence"/>
</dbReference>
<evidence type="ECO:0000256" key="5">
    <source>
        <dbReference type="ARBA" id="ARBA00023136"/>
    </source>
</evidence>
<evidence type="ECO:0000256" key="4">
    <source>
        <dbReference type="ARBA" id="ARBA00022989"/>
    </source>
</evidence>
<keyword evidence="9" id="KW-1185">Reference proteome</keyword>